<dbReference type="Proteomes" id="UP000001940">
    <property type="component" value="Chromosome V"/>
</dbReference>
<dbReference type="EMBL" id="BX284605">
    <property type="protein sequence ID" value="CCD67819.1"/>
    <property type="molecule type" value="Genomic_DNA"/>
</dbReference>
<dbReference type="SMR" id="Q9TXW2"/>
<keyword evidence="1" id="KW-0472">Membrane</keyword>
<feature type="transmembrane region" description="Helical" evidence="1">
    <location>
        <begin position="42"/>
        <end position="60"/>
    </location>
</feature>
<dbReference type="HOGENOM" id="CLU_036335_4_2_1"/>
<feature type="transmembrane region" description="Helical" evidence="1">
    <location>
        <begin position="6"/>
        <end position="30"/>
    </location>
</feature>
<dbReference type="AlphaFoldDB" id="Q9TXW2"/>
<evidence type="ECO:0000313" key="4">
    <source>
        <dbReference type="WormBase" id="Y73C8C.5"/>
    </source>
</evidence>
<proteinExistence type="predicted"/>
<dbReference type="InterPro" id="IPR019428">
    <property type="entry name" value="7TM_GPCR_serpentine_rcpt_Str"/>
</dbReference>
<dbReference type="AGR" id="WB:WBGene00006128"/>
<dbReference type="InParanoid" id="Q9TXW2"/>
<dbReference type="WormBase" id="Y73C8C.5">
    <property type="protein sequence ID" value="CE25588"/>
    <property type="gene ID" value="WBGene00006128"/>
    <property type="gene designation" value="str-66"/>
</dbReference>
<organism evidence="2 3">
    <name type="scientific">Caenorhabditis elegans</name>
    <dbReference type="NCBI Taxonomy" id="6239"/>
    <lineage>
        <taxon>Eukaryota</taxon>
        <taxon>Metazoa</taxon>
        <taxon>Ecdysozoa</taxon>
        <taxon>Nematoda</taxon>
        <taxon>Chromadorea</taxon>
        <taxon>Rhabditida</taxon>
        <taxon>Rhabditina</taxon>
        <taxon>Rhabditomorpha</taxon>
        <taxon>Rhabditoidea</taxon>
        <taxon>Rhabditidae</taxon>
        <taxon>Peloderinae</taxon>
        <taxon>Caenorhabditis</taxon>
    </lineage>
</organism>
<dbReference type="eggNOG" id="ENOG502R1A9">
    <property type="taxonomic scope" value="Eukaryota"/>
</dbReference>
<keyword evidence="2" id="KW-0675">Receptor</keyword>
<dbReference type="KEGG" id="cel:CELE_Y73C8C.5"/>
<keyword evidence="3" id="KW-1185">Reference proteome</keyword>
<evidence type="ECO:0000256" key="1">
    <source>
        <dbReference type="SAM" id="Phobius"/>
    </source>
</evidence>
<dbReference type="FunCoup" id="Q9TXW2">
    <property type="interactions" value="17"/>
</dbReference>
<dbReference type="PANTHER" id="PTHR46178:SF3">
    <property type="entry name" value="SEVEN TM RECEPTOR"/>
    <property type="match status" value="1"/>
</dbReference>
<dbReference type="PROSITE" id="PS51257">
    <property type="entry name" value="PROKAR_LIPOPROTEIN"/>
    <property type="match status" value="1"/>
</dbReference>
<feature type="transmembrane region" description="Helical" evidence="1">
    <location>
        <begin position="89"/>
        <end position="111"/>
    </location>
</feature>
<sequence>MFMFKLFGFFTAFGFFSGCIANSLFIFITIKYIKNISVPYKRMIVVFAALGLMFSGFEAISKPFTHNYNGTLLYFSATNFQLPINISNAFITVWSCFYLTTFSFISVLFIYRYLCLFDSSKTRFFEGFKGGLWMLYPLLPGICYASTIKYLCAPNDYTDEYVRDSVAENYGLNVSELARFSLTPYNSDGSVIHTSIIFLLIASSLINFHFSIIIFCSLKMHFNMKKELEKFSVQNQNLQRQYFIALVIQALVPTMFLITPAVPILIAPFLAPIVGIEVDWQSGNLYSLVGFYPPCDCISVALVVSEYRNIIKNKISMCCKNNAQVSVINSL</sequence>
<dbReference type="Pfam" id="PF10326">
    <property type="entry name" value="7TM_GPCR_Str"/>
    <property type="match status" value="1"/>
</dbReference>
<accession>Q9TXW2</accession>
<dbReference type="OrthoDB" id="5819992at2759"/>
<gene>
    <name evidence="2 4" type="primary">str-66</name>
    <name evidence="2" type="ORF">CELE_Y73C8C.5</name>
    <name evidence="4" type="ORF">Y73C8C.5</name>
</gene>
<feature type="transmembrane region" description="Helical" evidence="1">
    <location>
        <begin position="242"/>
        <end position="265"/>
    </location>
</feature>
<keyword evidence="1" id="KW-0812">Transmembrane</keyword>
<feature type="transmembrane region" description="Helical" evidence="1">
    <location>
        <begin position="196"/>
        <end position="222"/>
    </location>
</feature>
<dbReference type="CTD" id="191983"/>
<reference evidence="2 3" key="1">
    <citation type="journal article" date="1998" name="Science">
        <title>Genome sequence of the nematode C. elegans: a platform for investigating biology.</title>
        <authorList>
            <consortium name="The C. elegans sequencing consortium"/>
            <person name="Sulson J.E."/>
            <person name="Waterston R."/>
        </authorList>
    </citation>
    <scope>NUCLEOTIDE SEQUENCE [LARGE SCALE GENOMIC DNA]</scope>
    <source>
        <strain evidence="2 3">Bristol N2</strain>
    </source>
</reference>
<name>Q9TXW2_CAEEL</name>
<dbReference type="PhylomeDB" id="Q9TXW2"/>
<dbReference type="GeneID" id="191983"/>
<keyword evidence="1" id="KW-1133">Transmembrane helix</keyword>
<evidence type="ECO:0000313" key="2">
    <source>
        <dbReference type="EMBL" id="CCD67819.1"/>
    </source>
</evidence>
<dbReference type="UCSC" id="Y73C8C.5">
    <property type="organism name" value="c. elegans"/>
</dbReference>
<dbReference type="SUPFAM" id="SSF81321">
    <property type="entry name" value="Family A G protein-coupled receptor-like"/>
    <property type="match status" value="1"/>
</dbReference>
<dbReference type="PaxDb" id="6239-Y73C8C.5"/>
<dbReference type="RefSeq" id="NP_503849.1">
    <property type="nucleotide sequence ID" value="NM_071448.1"/>
</dbReference>
<feature type="transmembrane region" description="Helical" evidence="1">
    <location>
        <begin position="285"/>
        <end position="304"/>
    </location>
</feature>
<feature type="transmembrane region" description="Helical" evidence="1">
    <location>
        <begin position="132"/>
        <end position="151"/>
    </location>
</feature>
<dbReference type="PANTHER" id="PTHR46178">
    <property type="entry name" value="SEVEN TM RECEPTOR"/>
    <property type="match status" value="1"/>
</dbReference>
<protein>
    <submittedName>
        <fullName evidence="2">Seven TM Receptor</fullName>
    </submittedName>
</protein>
<evidence type="ECO:0000313" key="3">
    <source>
        <dbReference type="Proteomes" id="UP000001940"/>
    </source>
</evidence>